<reference evidence="1 2" key="1">
    <citation type="submission" date="2019-10" db="EMBL/GenBank/DDBJ databases">
        <title>Isolation, Identification of Microvirga thermotolerans HR1, a novel thermophilic bacterium and Comparative Genomics of the genus Microvirga.</title>
        <authorList>
            <person name="Li J."/>
            <person name="Zhang W."/>
            <person name="Lin M."/>
            <person name="Wang J."/>
        </authorList>
    </citation>
    <scope>NUCLEOTIDE SEQUENCE [LARGE SCALE GENOMIC DNA]</scope>
    <source>
        <strain evidence="1 2">HR1</strain>
    </source>
</reference>
<name>A0A5P9JRP2_9HYPH</name>
<protein>
    <submittedName>
        <fullName evidence="1">Uncharacterized protein</fullName>
    </submittedName>
</protein>
<evidence type="ECO:0000313" key="2">
    <source>
        <dbReference type="Proteomes" id="UP000325614"/>
    </source>
</evidence>
<dbReference type="EMBL" id="CP045423">
    <property type="protein sequence ID" value="QFU14729.1"/>
    <property type="molecule type" value="Genomic_DNA"/>
</dbReference>
<dbReference type="AlphaFoldDB" id="A0A5P9JRP2"/>
<keyword evidence="2" id="KW-1185">Reference proteome</keyword>
<evidence type="ECO:0000313" key="1">
    <source>
        <dbReference type="EMBL" id="QFU14729.1"/>
    </source>
</evidence>
<dbReference type="Proteomes" id="UP000325614">
    <property type="component" value="Chromosome"/>
</dbReference>
<dbReference type="RefSeq" id="WP_152584379.1">
    <property type="nucleotide sequence ID" value="NZ_CP045423.1"/>
</dbReference>
<proteinExistence type="predicted"/>
<sequence>MSQIDYRRNALRILFILVKGSRPAPGEAVDGFDYVFRGETKVQALDFWVRYPDYLADELISLYERTGLVEHLTAAEQIFANEEPDLRRVPMLRLYFGAYEPLDTVLGYLKSRGLILPRSRPMETGKDEHDFLVSEKARELIRQMVSKVQELAWYDQRVDLVLKVADGRGGYALKKRQHEQKEYHDAAHGDLIPTTAERVRRRLADLLGRGG</sequence>
<dbReference type="KEGG" id="mico:GDR74_00050"/>
<accession>A0A5P9JRP2</accession>
<gene>
    <name evidence="1" type="ORF">GDR74_00050</name>
</gene>
<organism evidence="1 2">
    <name type="scientific">Microvirga thermotolerans</name>
    <dbReference type="NCBI Taxonomy" id="2651334"/>
    <lineage>
        <taxon>Bacteria</taxon>
        <taxon>Pseudomonadati</taxon>
        <taxon>Pseudomonadota</taxon>
        <taxon>Alphaproteobacteria</taxon>
        <taxon>Hyphomicrobiales</taxon>
        <taxon>Methylobacteriaceae</taxon>
        <taxon>Microvirga</taxon>
    </lineage>
</organism>